<dbReference type="GO" id="GO:0055085">
    <property type="term" value="P:transmembrane transport"/>
    <property type="evidence" value="ECO:0007669"/>
    <property type="project" value="InterPro"/>
</dbReference>
<accession>A0A7X5VD19</accession>
<feature type="transmembrane region" description="Helical" evidence="1">
    <location>
        <begin position="65"/>
        <end position="84"/>
    </location>
</feature>
<dbReference type="Proteomes" id="UP000555407">
    <property type="component" value="Unassembled WGS sequence"/>
</dbReference>
<feature type="transmembrane region" description="Helical" evidence="1">
    <location>
        <begin position="39"/>
        <end position="59"/>
    </location>
</feature>
<comment type="caution">
    <text evidence="2">The sequence shown here is derived from an EMBL/GenBank/DDBJ whole genome shotgun (WGS) entry which is preliminary data.</text>
</comment>
<keyword evidence="1" id="KW-0472">Membrane</keyword>
<evidence type="ECO:0000313" key="3">
    <source>
        <dbReference type="Proteomes" id="UP000555407"/>
    </source>
</evidence>
<keyword evidence="1" id="KW-0812">Transmembrane</keyword>
<evidence type="ECO:0000256" key="1">
    <source>
        <dbReference type="SAM" id="Phobius"/>
    </source>
</evidence>
<protein>
    <submittedName>
        <fullName evidence="2">Low affinity Fe/Cu permease</fullName>
    </submittedName>
</protein>
<keyword evidence="3" id="KW-1185">Reference proteome</keyword>
<reference evidence="2 3" key="1">
    <citation type="submission" date="2020-03" db="EMBL/GenBank/DDBJ databases">
        <title>Sequencing the genomes of 1000 actinobacteria strains.</title>
        <authorList>
            <person name="Klenk H.-P."/>
        </authorList>
    </citation>
    <scope>NUCLEOTIDE SEQUENCE [LARGE SCALE GENOMIC DNA]</scope>
    <source>
        <strain evidence="2 3">DSM 45490</strain>
    </source>
</reference>
<keyword evidence="1" id="KW-1133">Transmembrane helix</keyword>
<dbReference type="RefSeq" id="WP_337758887.1">
    <property type="nucleotide sequence ID" value="NZ_JAASRO010000001.1"/>
</dbReference>
<name>A0A7X5VD19_9ACTN</name>
<dbReference type="EMBL" id="JAASRO010000001">
    <property type="protein sequence ID" value="NIK58989.1"/>
    <property type="molecule type" value="Genomic_DNA"/>
</dbReference>
<proteinExistence type="predicted"/>
<sequence>MTNTVARADQHAHMPSDVSGRPGFFDRFATAASGFASRAWFFALCVLLVVVWAPSYFVIGSVDTWQLIINTATTIVTFLMVALLQNSQTRADASVQDKLNAVAAALAALMEQQSENSSDLRDATKELRQAVGLEDREKSS</sequence>
<dbReference type="Pfam" id="PF04120">
    <property type="entry name" value="Iron_permease"/>
    <property type="match status" value="1"/>
</dbReference>
<gene>
    <name evidence="2" type="ORF">BJY22_004706</name>
</gene>
<dbReference type="AlphaFoldDB" id="A0A7X5VD19"/>
<evidence type="ECO:0000313" key="2">
    <source>
        <dbReference type="EMBL" id="NIK58989.1"/>
    </source>
</evidence>
<organism evidence="2 3">
    <name type="scientific">Kribbella shirazensis</name>
    <dbReference type="NCBI Taxonomy" id="1105143"/>
    <lineage>
        <taxon>Bacteria</taxon>
        <taxon>Bacillati</taxon>
        <taxon>Actinomycetota</taxon>
        <taxon>Actinomycetes</taxon>
        <taxon>Propionibacteriales</taxon>
        <taxon>Kribbellaceae</taxon>
        <taxon>Kribbella</taxon>
    </lineage>
</organism>
<dbReference type="InterPro" id="IPR007251">
    <property type="entry name" value="Iron_permease_Fet4"/>
</dbReference>